<proteinExistence type="predicted"/>
<comment type="caution">
    <text evidence="1">The sequence shown here is derived from an EMBL/GenBank/DDBJ whole genome shotgun (WGS) entry which is preliminary data.</text>
</comment>
<organism evidence="1 2">
    <name type="scientific">Hyphomonas pacifica</name>
    <dbReference type="NCBI Taxonomy" id="1280941"/>
    <lineage>
        <taxon>Bacteria</taxon>
        <taxon>Pseudomonadati</taxon>
        <taxon>Pseudomonadota</taxon>
        <taxon>Alphaproteobacteria</taxon>
        <taxon>Hyphomonadales</taxon>
        <taxon>Hyphomonadaceae</taxon>
        <taxon>Hyphomonas</taxon>
    </lineage>
</organism>
<sequence>MVSSRKRKDLIDRYFPYYGDPLMDLASRDLVQRIQSAVRLSEADMRRLAAEMCADGIRTAPEAEAVLYCHARLDRLGEDWPGLFIRALRDYLLLRTEPEGEVSADNLAWLRQHVAPDGRVRTLSELDLLIVLYRQAETVTEGYGLFVLECLCEWMISAGKAEGPIIERIGTVLAMGEKGGTPWVSHAEAVVLLRTNDSLGRAGDDTAWSRVFARAVGNYLMARAHPNPQGDRQALARKNWIGSADSRPGQYIGCLALGFNKGRWFEDVSQSPELARLARQMASEAANDQAVAQSQKRSWLRRRLGWEKTGEADRALVDFLNQEAPGLTTGLVVATG</sequence>
<evidence type="ECO:0000313" key="1">
    <source>
        <dbReference type="EMBL" id="RAN32285.1"/>
    </source>
</evidence>
<dbReference type="Proteomes" id="UP000249123">
    <property type="component" value="Unassembled WGS sequence"/>
</dbReference>
<evidence type="ECO:0000313" key="2">
    <source>
        <dbReference type="Proteomes" id="UP000249123"/>
    </source>
</evidence>
<reference evidence="1 2" key="1">
    <citation type="submission" date="2013-04" db="EMBL/GenBank/DDBJ databases">
        <title>Hyphomonas sp. T24B3 Genome Sequencing.</title>
        <authorList>
            <person name="Lai Q."/>
            <person name="Shao Z."/>
        </authorList>
    </citation>
    <scope>NUCLEOTIDE SEQUENCE [LARGE SCALE GENOMIC DNA]</scope>
    <source>
        <strain evidence="1 2">T24B3</strain>
    </source>
</reference>
<dbReference type="AlphaFoldDB" id="A0A8B2PIC6"/>
<dbReference type="EMBL" id="AWFB01000034">
    <property type="protein sequence ID" value="RAN32285.1"/>
    <property type="molecule type" value="Genomic_DNA"/>
</dbReference>
<protein>
    <submittedName>
        <fullName evidence="1">Uncharacterized protein</fullName>
    </submittedName>
</protein>
<name>A0A8B2PIC6_9PROT</name>
<accession>A0A8B2PIC6</accession>
<keyword evidence="2" id="KW-1185">Reference proteome</keyword>
<gene>
    <name evidence="1" type="ORF">HY3_02875</name>
</gene>